<keyword evidence="2 6" id="KW-0963">Cytoplasm</keyword>
<dbReference type="GO" id="GO:0043737">
    <property type="term" value="F:deoxyribonuclease V activity"/>
    <property type="evidence" value="ECO:0007669"/>
    <property type="project" value="UniProtKB-UniRule"/>
</dbReference>
<feature type="binding site" evidence="6">
    <location>
        <position position="44"/>
    </location>
    <ligand>
        <name>Mg(2+)</name>
        <dbReference type="ChEBI" id="CHEBI:18420"/>
    </ligand>
</feature>
<dbReference type="Pfam" id="PF04493">
    <property type="entry name" value="Endonuclease_5"/>
    <property type="match status" value="1"/>
</dbReference>
<reference evidence="7 8" key="1">
    <citation type="submission" date="2015-06" db="EMBL/GenBank/DDBJ databases">
        <title>Genome sequence of the organohalide-respiring Dehalogenimonas alkenigignens type strain (IP3-3T).</title>
        <authorList>
            <person name="Key T.A."/>
            <person name="Richmond D.P."/>
            <person name="Bowman K.S."/>
            <person name="Cho Y.-J."/>
            <person name="Chun J."/>
            <person name="da Costa M.S."/>
            <person name="Rainey F.A."/>
            <person name="Moe W.M."/>
        </authorList>
    </citation>
    <scope>NUCLEOTIDE SEQUENCE [LARGE SCALE GENOMIC DNA]</scope>
    <source>
        <strain evidence="7 8">IP3-3</strain>
    </source>
</reference>
<dbReference type="PANTHER" id="PTHR28511:SF1">
    <property type="entry name" value="ENDONUCLEASE V"/>
    <property type="match status" value="1"/>
</dbReference>
<gene>
    <name evidence="6" type="primary">nfi</name>
    <name evidence="7" type="ORF">DEALK_14750</name>
</gene>
<dbReference type="Proteomes" id="UP000053947">
    <property type="component" value="Unassembled WGS sequence"/>
</dbReference>
<dbReference type="Gene3D" id="3.30.2170.10">
    <property type="entry name" value="archaeoglobus fulgidus dsm 4304 superfamily"/>
    <property type="match status" value="1"/>
</dbReference>
<dbReference type="GO" id="GO:0000287">
    <property type="term" value="F:magnesium ion binding"/>
    <property type="evidence" value="ECO:0007669"/>
    <property type="project" value="UniProtKB-UniRule"/>
</dbReference>
<dbReference type="GO" id="GO:0016891">
    <property type="term" value="F:RNA endonuclease activity producing 5'-phosphomonoesters, hydrolytic mechanism"/>
    <property type="evidence" value="ECO:0007669"/>
    <property type="project" value="TreeGrafter"/>
</dbReference>
<evidence type="ECO:0000313" key="7">
    <source>
        <dbReference type="EMBL" id="KTB48629.1"/>
    </source>
</evidence>
<dbReference type="HAMAP" id="MF_00801">
    <property type="entry name" value="Endonuclease_5"/>
    <property type="match status" value="1"/>
</dbReference>
<comment type="similarity">
    <text evidence="6">Belongs to the endonuclease V family.</text>
</comment>
<evidence type="ECO:0000256" key="5">
    <source>
        <dbReference type="ARBA" id="ARBA00022801"/>
    </source>
</evidence>
<comment type="cofactor">
    <cofactor evidence="6">
        <name>Mg(2+)</name>
        <dbReference type="ChEBI" id="CHEBI:18420"/>
    </cofactor>
</comment>
<keyword evidence="5 6" id="KW-0378">Hydrolase</keyword>
<protein>
    <recommendedName>
        <fullName evidence="6">Endonuclease V</fullName>
        <ecNumber evidence="6">3.1.21.7</ecNumber>
    </recommendedName>
    <alternativeName>
        <fullName evidence="6">Deoxyinosine 3'endonuclease</fullName>
    </alternativeName>
    <alternativeName>
        <fullName evidence="6">Deoxyribonuclease V</fullName>
        <shortName evidence="6">DNase V</shortName>
    </alternativeName>
</protein>
<keyword evidence="6" id="KW-0227">DNA damage</keyword>
<sequence length="226" mass="24618">MNINKLHRFDLTRANAIKLQAELAPAIKTVDQPEGNIFLIAGVDVSIGRQGSTGRAAVVVINYPALEIIAESIHEGPAAMPYIPGLLSFRELPLILPALEKLDFEPDLFIVDGHGVAHPRRLGIAAHLGLFIDKPTIGCAKSRLCGKHDEVGWSRGSSADLYEGDEVIGRVIRTREGSKPVYISVGHRIGLEFAASWVLKLTSRFRLPEPVRRAHLTAGRSANLKV</sequence>
<name>A0A0W0GJ95_9CHLR</name>
<keyword evidence="6" id="KW-0460">Magnesium</keyword>
<dbReference type="EMBL" id="LFDV01000002">
    <property type="protein sequence ID" value="KTB48629.1"/>
    <property type="molecule type" value="Genomic_DNA"/>
</dbReference>
<dbReference type="InterPro" id="IPR007581">
    <property type="entry name" value="Endonuclease-V"/>
</dbReference>
<dbReference type="AlphaFoldDB" id="A0A0W0GJ95"/>
<comment type="subcellular location">
    <subcellularLocation>
        <location evidence="1 6">Cytoplasm</location>
    </subcellularLocation>
</comment>
<keyword evidence="8" id="KW-1185">Reference proteome</keyword>
<feature type="site" description="Interaction with target DNA" evidence="6">
    <location>
        <position position="82"/>
    </location>
</feature>
<evidence type="ECO:0000256" key="4">
    <source>
        <dbReference type="ARBA" id="ARBA00022759"/>
    </source>
</evidence>
<feature type="binding site" evidence="6">
    <location>
        <position position="112"/>
    </location>
    <ligand>
        <name>Mg(2+)</name>
        <dbReference type="ChEBI" id="CHEBI:18420"/>
    </ligand>
</feature>
<keyword evidence="4 6" id="KW-0255">Endonuclease</keyword>
<dbReference type="OrthoDB" id="9790916at2"/>
<dbReference type="CDD" id="cd06559">
    <property type="entry name" value="Endonuclease_V"/>
    <property type="match status" value="1"/>
</dbReference>
<proteinExistence type="inferred from homology"/>
<comment type="function">
    <text evidence="6">DNA repair enzyme involved in the repair of deaminated bases. Selectively cleaves double-stranded DNA at the second phosphodiester bond 3' to a deoxyinosine leaving behind the intact lesion on the nicked DNA.</text>
</comment>
<evidence type="ECO:0000313" key="8">
    <source>
        <dbReference type="Proteomes" id="UP000053947"/>
    </source>
</evidence>
<dbReference type="NCBIfam" id="NF008629">
    <property type="entry name" value="PRK11617.1"/>
    <property type="match status" value="1"/>
</dbReference>
<comment type="catalytic activity">
    <reaction evidence="6">
        <text>Endonucleolytic cleavage at apurinic or apyrimidinic sites to products with a 5'-phosphate.</text>
        <dbReference type="EC" id="3.1.21.7"/>
    </reaction>
</comment>
<dbReference type="PANTHER" id="PTHR28511">
    <property type="entry name" value="ENDONUCLEASE V"/>
    <property type="match status" value="1"/>
</dbReference>
<evidence type="ECO:0000256" key="3">
    <source>
        <dbReference type="ARBA" id="ARBA00022722"/>
    </source>
</evidence>
<dbReference type="GO" id="GO:0006281">
    <property type="term" value="P:DNA repair"/>
    <property type="evidence" value="ECO:0007669"/>
    <property type="project" value="UniProtKB-UniRule"/>
</dbReference>
<evidence type="ECO:0000256" key="6">
    <source>
        <dbReference type="HAMAP-Rule" id="MF_00801"/>
    </source>
</evidence>
<dbReference type="STRING" id="1217799.DEALK_14750"/>
<keyword evidence="6" id="KW-0479">Metal-binding</keyword>
<keyword evidence="3 6" id="KW-0540">Nuclease</keyword>
<dbReference type="EC" id="3.1.21.7" evidence="6"/>
<dbReference type="GO" id="GO:0005737">
    <property type="term" value="C:cytoplasm"/>
    <property type="evidence" value="ECO:0007669"/>
    <property type="project" value="UniProtKB-SubCell"/>
</dbReference>
<dbReference type="RefSeq" id="WP_058439583.1">
    <property type="nucleotide sequence ID" value="NZ_KQ758903.1"/>
</dbReference>
<evidence type="ECO:0000256" key="1">
    <source>
        <dbReference type="ARBA" id="ARBA00004496"/>
    </source>
</evidence>
<keyword evidence="6" id="KW-0234">DNA repair</keyword>
<dbReference type="PATRIC" id="fig|1217799.6.peg.1523"/>
<accession>A0A0W0GJ95</accession>
<organism evidence="7 8">
    <name type="scientific">Dehalogenimonas alkenigignens</name>
    <dbReference type="NCBI Taxonomy" id="1217799"/>
    <lineage>
        <taxon>Bacteria</taxon>
        <taxon>Bacillati</taxon>
        <taxon>Chloroflexota</taxon>
        <taxon>Dehalococcoidia</taxon>
        <taxon>Dehalococcoidales</taxon>
        <taxon>Dehalococcoidaceae</taxon>
        <taxon>Dehalogenimonas</taxon>
    </lineage>
</organism>
<dbReference type="GO" id="GO:0003727">
    <property type="term" value="F:single-stranded RNA binding"/>
    <property type="evidence" value="ECO:0007669"/>
    <property type="project" value="TreeGrafter"/>
</dbReference>
<comment type="caution">
    <text evidence="7">The sequence shown here is derived from an EMBL/GenBank/DDBJ whole genome shotgun (WGS) entry which is preliminary data.</text>
</comment>
<evidence type="ECO:0000256" key="2">
    <source>
        <dbReference type="ARBA" id="ARBA00022490"/>
    </source>
</evidence>